<dbReference type="EMBL" id="JACHGF010000013">
    <property type="protein sequence ID" value="MBB5286999.1"/>
    <property type="molecule type" value="Genomic_DNA"/>
</dbReference>
<feature type="signal peptide" evidence="2">
    <location>
        <begin position="1"/>
        <end position="19"/>
    </location>
</feature>
<feature type="compositionally biased region" description="Basic and acidic residues" evidence="1">
    <location>
        <begin position="233"/>
        <end position="256"/>
    </location>
</feature>
<proteinExistence type="predicted"/>
<dbReference type="RefSeq" id="WP_184178666.1">
    <property type="nucleotide sequence ID" value="NZ_JACHGF010000013.1"/>
</dbReference>
<keyword evidence="2" id="KW-0732">Signal</keyword>
<evidence type="ECO:0000259" key="3">
    <source>
        <dbReference type="Pfam" id="PF11396"/>
    </source>
</evidence>
<keyword evidence="5" id="KW-1185">Reference proteome</keyword>
<dbReference type="SUPFAM" id="SSF160574">
    <property type="entry name" value="BT0923-like"/>
    <property type="match status" value="3"/>
</dbReference>
<dbReference type="PROSITE" id="PS51257">
    <property type="entry name" value="PROKAR_LIPOPROTEIN"/>
    <property type="match status" value="1"/>
</dbReference>
<feature type="domain" description="Putative beta-lactamase-inhibitor-like PepSY-like" evidence="3">
    <location>
        <begin position="138"/>
        <end position="224"/>
    </location>
</feature>
<comment type="caution">
    <text evidence="4">The sequence shown here is derived from an EMBL/GenBank/DDBJ whole genome shotgun (WGS) entry which is preliminary data.</text>
</comment>
<dbReference type="Pfam" id="PF11396">
    <property type="entry name" value="PepSY_like"/>
    <property type="match status" value="2"/>
</dbReference>
<evidence type="ECO:0000256" key="2">
    <source>
        <dbReference type="SAM" id="SignalP"/>
    </source>
</evidence>
<reference evidence="4 5" key="1">
    <citation type="submission" date="2020-08" db="EMBL/GenBank/DDBJ databases">
        <title>Genomic Encyclopedia of Type Strains, Phase IV (KMG-IV): sequencing the most valuable type-strain genomes for metagenomic binning, comparative biology and taxonomic classification.</title>
        <authorList>
            <person name="Goeker M."/>
        </authorList>
    </citation>
    <scope>NUCLEOTIDE SEQUENCE [LARGE SCALE GENOMIC DNA]</scope>
    <source>
        <strain evidence="4 5">DSM 105074</strain>
    </source>
</reference>
<dbReference type="Gene3D" id="3.10.450.360">
    <property type="match status" value="1"/>
</dbReference>
<organism evidence="4 5">
    <name type="scientific">Rhabdobacter roseus</name>
    <dbReference type="NCBI Taxonomy" id="1655419"/>
    <lineage>
        <taxon>Bacteria</taxon>
        <taxon>Pseudomonadati</taxon>
        <taxon>Bacteroidota</taxon>
        <taxon>Cytophagia</taxon>
        <taxon>Cytophagales</taxon>
        <taxon>Cytophagaceae</taxon>
        <taxon>Rhabdobacter</taxon>
    </lineage>
</organism>
<dbReference type="AlphaFoldDB" id="A0A840U5A8"/>
<protein>
    <submittedName>
        <fullName evidence="4">Putative membrane protein YkoI</fullName>
    </submittedName>
</protein>
<dbReference type="Proteomes" id="UP000557307">
    <property type="component" value="Unassembled WGS sequence"/>
</dbReference>
<name>A0A840U5A8_9BACT</name>
<evidence type="ECO:0000313" key="4">
    <source>
        <dbReference type="EMBL" id="MBB5286999.1"/>
    </source>
</evidence>
<evidence type="ECO:0000256" key="1">
    <source>
        <dbReference type="SAM" id="MobiDB-lite"/>
    </source>
</evidence>
<sequence>MKKSLLALLCGAFLLTSCAKQDKPVTPATAAVLSISNVPSLVLASMARNYPAVTDVTWRQTAPTAYMATFRQNGAARTATFQKTGTLTKAGEVIDPAVLPQAVTDYLTTNYPGYVIVQADVRKDATGAVKGYETLITLNDVQYELEFNAVGTFTKLETPNGHEQGNGIAASALPKVITDYLTANYPGYTFREAETRLINGTLTNYQVEILQNGTLFELNFDAAGVYLGQNTDGEGHGGKEGNHDGEQGNHDGEHDNGQQSADSLITQTALPAAVSTYLRATYPGYTFVSAAIEKDKAGSLKYYEVKFTLAGKAYEAEFDAAGKFIKLEN</sequence>
<accession>A0A840U5A8</accession>
<gene>
    <name evidence="4" type="ORF">HNQ92_005161</name>
</gene>
<feature type="chain" id="PRO_5032559120" evidence="2">
    <location>
        <begin position="20"/>
        <end position="329"/>
    </location>
</feature>
<dbReference type="InterPro" id="IPR021533">
    <property type="entry name" value="PepSY-like"/>
</dbReference>
<evidence type="ECO:0000313" key="5">
    <source>
        <dbReference type="Proteomes" id="UP000557307"/>
    </source>
</evidence>
<feature type="domain" description="Putative beta-lactamase-inhibitor-like PepSY-like" evidence="3">
    <location>
        <begin position="264"/>
        <end position="326"/>
    </location>
</feature>
<dbReference type="Gene3D" id="3.40.1420.30">
    <property type="match status" value="1"/>
</dbReference>
<feature type="region of interest" description="Disordered" evidence="1">
    <location>
        <begin position="231"/>
        <end position="261"/>
    </location>
</feature>